<dbReference type="SUPFAM" id="SSF53756">
    <property type="entry name" value="UDP-Glycosyltransferase/glycogen phosphorylase"/>
    <property type="match status" value="1"/>
</dbReference>
<dbReference type="PANTHER" id="PTHR12526:SF637">
    <property type="entry name" value="GLYCOSYLTRANSFERASE EPSF-RELATED"/>
    <property type="match status" value="1"/>
</dbReference>
<gene>
    <name evidence="3" type="ORF">IRJ16_00715</name>
</gene>
<feature type="domain" description="Glycosyltransferase subfamily 4-like N-terminal" evidence="2">
    <location>
        <begin position="16"/>
        <end position="155"/>
    </location>
</feature>
<dbReference type="Pfam" id="PF13439">
    <property type="entry name" value="Glyco_transf_4"/>
    <property type="match status" value="1"/>
</dbReference>
<dbReference type="AlphaFoldDB" id="A0A929PUR8"/>
<dbReference type="InterPro" id="IPR001296">
    <property type="entry name" value="Glyco_trans_1"/>
</dbReference>
<reference evidence="3" key="1">
    <citation type="submission" date="2020-10" db="EMBL/GenBank/DDBJ databases">
        <title>Mucilaginibacter mali sp. nov., isolated from rhizosphere soil of apple orchard.</title>
        <authorList>
            <person name="Lee J.-S."/>
            <person name="Kim H.S."/>
            <person name="Kim J.-S."/>
        </authorList>
    </citation>
    <scope>NUCLEOTIDE SEQUENCE</scope>
    <source>
        <strain evidence="3">KCTC 22746</strain>
    </source>
</reference>
<feature type="domain" description="Glycosyl transferase family 1" evidence="1">
    <location>
        <begin position="178"/>
        <end position="319"/>
    </location>
</feature>
<evidence type="ECO:0000313" key="3">
    <source>
        <dbReference type="EMBL" id="MBE9660394.1"/>
    </source>
</evidence>
<organism evidence="3 4">
    <name type="scientific">Mucilaginibacter myungsuensis</name>
    <dbReference type="NCBI Taxonomy" id="649104"/>
    <lineage>
        <taxon>Bacteria</taxon>
        <taxon>Pseudomonadati</taxon>
        <taxon>Bacteroidota</taxon>
        <taxon>Sphingobacteriia</taxon>
        <taxon>Sphingobacteriales</taxon>
        <taxon>Sphingobacteriaceae</taxon>
        <taxon>Mucilaginibacter</taxon>
    </lineage>
</organism>
<accession>A0A929PUR8</accession>
<dbReference type="PANTHER" id="PTHR12526">
    <property type="entry name" value="GLYCOSYLTRANSFERASE"/>
    <property type="match status" value="1"/>
</dbReference>
<dbReference type="InterPro" id="IPR028098">
    <property type="entry name" value="Glyco_trans_4-like_N"/>
</dbReference>
<dbReference type="CDD" id="cd03801">
    <property type="entry name" value="GT4_PimA-like"/>
    <property type="match status" value="1"/>
</dbReference>
<dbReference type="Proteomes" id="UP000622475">
    <property type="component" value="Unassembled WGS sequence"/>
</dbReference>
<proteinExistence type="predicted"/>
<protein>
    <submittedName>
        <fullName evidence="3">Glycosyltransferase family 4 protein</fullName>
    </submittedName>
</protein>
<sequence length="354" mass="39508">MSNTVLVFCTQHMPTGGIESHLREFCNRMDEAGTEIDLVIVNSAMLPETEAFYRRVCRKVYISKGSSSTKRLIALVAAGFRFLFKRYEALYTNGQGESIYLFSKLVLRHGPWVHHHHTSGGLSDQVTWGNQYKKALITADKVIACSTKNAADMEIALLRDVETIPCFSRDISGTQISEHGKLVFGYYGRLIPEKGIDILCSLSNDESLKDVEIHIWGEGNAYPASFFDDYPSLSYHGSFSGEFELSQIVGQLDAYLLISTHPEGLPIALLEVMSAGVPWLATDKGGITDIACDPLSTRVISDSMNYDDIKVAIRSLADDIKAGNINRTLQKELYIQKFAYWVLVDRWKSALSLQ</sequence>
<evidence type="ECO:0000259" key="1">
    <source>
        <dbReference type="Pfam" id="PF00534"/>
    </source>
</evidence>
<dbReference type="Pfam" id="PF00534">
    <property type="entry name" value="Glycos_transf_1"/>
    <property type="match status" value="1"/>
</dbReference>
<evidence type="ECO:0000259" key="2">
    <source>
        <dbReference type="Pfam" id="PF13439"/>
    </source>
</evidence>
<dbReference type="Gene3D" id="3.40.50.2000">
    <property type="entry name" value="Glycogen Phosphorylase B"/>
    <property type="match status" value="2"/>
</dbReference>
<keyword evidence="4" id="KW-1185">Reference proteome</keyword>
<evidence type="ECO:0000313" key="4">
    <source>
        <dbReference type="Proteomes" id="UP000622475"/>
    </source>
</evidence>
<dbReference type="RefSeq" id="WP_194109598.1">
    <property type="nucleotide sequence ID" value="NZ_JADFFL010000001.1"/>
</dbReference>
<comment type="caution">
    <text evidence="3">The sequence shown here is derived from an EMBL/GenBank/DDBJ whole genome shotgun (WGS) entry which is preliminary data.</text>
</comment>
<dbReference type="EMBL" id="JADFFL010000001">
    <property type="protein sequence ID" value="MBE9660394.1"/>
    <property type="molecule type" value="Genomic_DNA"/>
</dbReference>
<name>A0A929PUR8_9SPHI</name>
<dbReference type="GO" id="GO:0016757">
    <property type="term" value="F:glycosyltransferase activity"/>
    <property type="evidence" value="ECO:0007669"/>
    <property type="project" value="InterPro"/>
</dbReference>